<dbReference type="Gene3D" id="3.90.1590.10">
    <property type="entry name" value="glutathione-dependent formaldehyde- activating enzyme (gfa)"/>
    <property type="match status" value="1"/>
</dbReference>
<dbReference type="PANTHER" id="PTHR33337:SF40">
    <property type="entry name" value="CENP-V_GFA DOMAIN-CONTAINING PROTEIN-RELATED"/>
    <property type="match status" value="1"/>
</dbReference>
<evidence type="ECO:0000313" key="7">
    <source>
        <dbReference type="Proteomes" id="UP000447355"/>
    </source>
</evidence>
<gene>
    <name evidence="6" type="ORF">GTP90_11865</name>
</gene>
<proteinExistence type="inferred from homology"/>
<comment type="similarity">
    <text evidence="1">Belongs to the Gfa family.</text>
</comment>
<dbReference type="RefSeq" id="WP_161083725.1">
    <property type="nucleotide sequence ID" value="NZ_WWCX01000015.1"/>
</dbReference>
<feature type="domain" description="CENP-V/GFA" evidence="5">
    <location>
        <begin position="5"/>
        <end position="118"/>
    </location>
</feature>
<evidence type="ECO:0000256" key="4">
    <source>
        <dbReference type="ARBA" id="ARBA00023239"/>
    </source>
</evidence>
<dbReference type="AlphaFoldDB" id="A0A845GMH8"/>
<name>A0A845GMH8_9BURK</name>
<evidence type="ECO:0000256" key="2">
    <source>
        <dbReference type="ARBA" id="ARBA00022723"/>
    </source>
</evidence>
<keyword evidence="2" id="KW-0479">Metal-binding</keyword>
<organism evidence="6 7">
    <name type="scientific">Duganella vulcania</name>
    <dbReference type="NCBI Taxonomy" id="2692166"/>
    <lineage>
        <taxon>Bacteria</taxon>
        <taxon>Pseudomonadati</taxon>
        <taxon>Pseudomonadota</taxon>
        <taxon>Betaproteobacteria</taxon>
        <taxon>Burkholderiales</taxon>
        <taxon>Oxalobacteraceae</taxon>
        <taxon>Telluria group</taxon>
        <taxon>Duganella</taxon>
    </lineage>
</organism>
<evidence type="ECO:0000256" key="3">
    <source>
        <dbReference type="ARBA" id="ARBA00022833"/>
    </source>
</evidence>
<protein>
    <submittedName>
        <fullName evidence="6">Aldehyde-activating protein</fullName>
    </submittedName>
</protein>
<sequence>MTDPISIQCLCGAVHIELRGEPAARANCHCGSCRDFYGTPMLSATAWPASAVRVARGAVVTFAHPAKQMARAFCAGCGETMFGTNRLDMRVVPNSLAARAAGGDLPAALGPTMHLFYRHRVVDVDDRLVKYLDGWDGPEFVKEACGA</sequence>
<dbReference type="Pfam" id="PF04828">
    <property type="entry name" value="GFA"/>
    <property type="match status" value="1"/>
</dbReference>
<evidence type="ECO:0000259" key="5">
    <source>
        <dbReference type="PROSITE" id="PS51891"/>
    </source>
</evidence>
<evidence type="ECO:0000313" key="6">
    <source>
        <dbReference type="EMBL" id="MYM94556.1"/>
    </source>
</evidence>
<keyword evidence="4" id="KW-0456">Lyase</keyword>
<dbReference type="InterPro" id="IPR011057">
    <property type="entry name" value="Mss4-like_sf"/>
</dbReference>
<dbReference type="InterPro" id="IPR006913">
    <property type="entry name" value="CENP-V/GFA"/>
</dbReference>
<dbReference type="Proteomes" id="UP000447355">
    <property type="component" value="Unassembled WGS sequence"/>
</dbReference>
<reference evidence="6" key="1">
    <citation type="submission" date="2019-12" db="EMBL/GenBank/DDBJ databases">
        <title>Novel species isolated from a subtropical stream in China.</title>
        <authorList>
            <person name="Lu H."/>
        </authorList>
    </citation>
    <scope>NUCLEOTIDE SEQUENCE [LARGE SCALE GENOMIC DNA]</scope>
    <source>
        <strain evidence="6">FT81W</strain>
    </source>
</reference>
<evidence type="ECO:0000256" key="1">
    <source>
        <dbReference type="ARBA" id="ARBA00005495"/>
    </source>
</evidence>
<dbReference type="GO" id="GO:0016846">
    <property type="term" value="F:carbon-sulfur lyase activity"/>
    <property type="evidence" value="ECO:0007669"/>
    <property type="project" value="InterPro"/>
</dbReference>
<keyword evidence="3" id="KW-0862">Zinc</keyword>
<accession>A0A845GMH8</accession>
<dbReference type="GO" id="GO:0046872">
    <property type="term" value="F:metal ion binding"/>
    <property type="evidence" value="ECO:0007669"/>
    <property type="project" value="UniProtKB-KW"/>
</dbReference>
<comment type="caution">
    <text evidence="6">The sequence shown here is derived from an EMBL/GenBank/DDBJ whole genome shotgun (WGS) entry which is preliminary data.</text>
</comment>
<dbReference type="SUPFAM" id="SSF51316">
    <property type="entry name" value="Mss4-like"/>
    <property type="match status" value="1"/>
</dbReference>
<dbReference type="EMBL" id="WWCX01000015">
    <property type="protein sequence ID" value="MYM94556.1"/>
    <property type="molecule type" value="Genomic_DNA"/>
</dbReference>
<dbReference type="PROSITE" id="PS51891">
    <property type="entry name" value="CENP_V_GFA"/>
    <property type="match status" value="1"/>
</dbReference>
<dbReference type="PANTHER" id="PTHR33337">
    <property type="entry name" value="GFA DOMAIN-CONTAINING PROTEIN"/>
    <property type="match status" value="1"/>
</dbReference>